<evidence type="ECO:0000256" key="1">
    <source>
        <dbReference type="ARBA" id="ARBA00007118"/>
    </source>
</evidence>
<evidence type="ECO:0000313" key="6">
    <source>
        <dbReference type="Proteomes" id="UP000746741"/>
    </source>
</evidence>
<comment type="caution">
    <text evidence="4">The sequence shown here is derived from an EMBL/GenBank/DDBJ whole genome shotgun (WGS) entry which is preliminary data.</text>
</comment>
<proteinExistence type="inferred from homology"/>
<evidence type="ECO:0000313" key="4">
    <source>
        <dbReference type="EMBL" id="MBR0658252.1"/>
    </source>
</evidence>
<dbReference type="PANTHER" id="PTHR43673:SF10">
    <property type="entry name" value="NADH DEHYDROGENASE_NAD(P)H NITROREDUCTASE XCC3605-RELATED"/>
    <property type="match status" value="1"/>
</dbReference>
<evidence type="ECO:0000313" key="7">
    <source>
        <dbReference type="Proteomes" id="UP001138708"/>
    </source>
</evidence>
<protein>
    <submittedName>
        <fullName evidence="4">Nitroreductase</fullName>
    </submittedName>
</protein>
<keyword evidence="2" id="KW-0560">Oxidoreductase</keyword>
<dbReference type="SUPFAM" id="SSF55469">
    <property type="entry name" value="FMN-dependent nitroreductase-like"/>
    <property type="match status" value="1"/>
</dbReference>
<evidence type="ECO:0000313" key="5">
    <source>
        <dbReference type="EMBL" id="NKE15931.1"/>
    </source>
</evidence>
<dbReference type="Gene3D" id="3.40.109.10">
    <property type="entry name" value="NADH Oxidase"/>
    <property type="match status" value="1"/>
</dbReference>
<dbReference type="CDD" id="cd02138">
    <property type="entry name" value="TdsD-like"/>
    <property type="match status" value="1"/>
</dbReference>
<organism evidence="4 7">
    <name type="scientific">Neoroseomonas oryzicola</name>
    <dbReference type="NCBI Taxonomy" id="535904"/>
    <lineage>
        <taxon>Bacteria</taxon>
        <taxon>Pseudomonadati</taxon>
        <taxon>Pseudomonadota</taxon>
        <taxon>Alphaproteobacteria</taxon>
        <taxon>Acetobacterales</taxon>
        <taxon>Acetobacteraceae</taxon>
        <taxon>Neoroseomonas</taxon>
    </lineage>
</organism>
<reference evidence="5 6" key="2">
    <citation type="submission" date="2020-02" db="EMBL/GenBank/DDBJ databases">
        <authorList>
            <person name="Sun Q."/>
            <person name="Inoue M."/>
        </authorList>
    </citation>
    <scope>NUCLEOTIDE SEQUENCE [LARGE SCALE GENOMIC DNA]</scope>
    <source>
        <strain evidence="5 6">KCTC 22478</strain>
    </source>
</reference>
<comment type="similarity">
    <text evidence="1">Belongs to the nitroreductase family.</text>
</comment>
<feature type="domain" description="Nitroreductase" evidence="3">
    <location>
        <begin position="17"/>
        <end position="161"/>
    </location>
</feature>
<dbReference type="EMBL" id="JAAVUP010000001">
    <property type="protein sequence ID" value="NKE15931.1"/>
    <property type="molecule type" value="Genomic_DNA"/>
</dbReference>
<name>A0A9X9WD42_9PROT</name>
<dbReference type="InterPro" id="IPR000415">
    <property type="entry name" value="Nitroreductase-like"/>
</dbReference>
<dbReference type="AlphaFoldDB" id="A0A9X9WD42"/>
<dbReference type="RefSeq" id="WP_168038967.1">
    <property type="nucleotide sequence ID" value="NZ_JAAEDK010000005.1"/>
</dbReference>
<dbReference type="EMBL" id="JAAEDK010000005">
    <property type="protein sequence ID" value="MBR0658252.1"/>
    <property type="molecule type" value="Genomic_DNA"/>
</dbReference>
<dbReference type="Pfam" id="PF00881">
    <property type="entry name" value="Nitroreductase"/>
    <property type="match status" value="1"/>
</dbReference>
<reference evidence="4" key="1">
    <citation type="submission" date="2020-01" db="EMBL/GenBank/DDBJ databases">
        <authorList>
            <person name="Rat A."/>
        </authorList>
    </citation>
    <scope>NUCLEOTIDE SEQUENCE</scope>
    <source>
        <strain evidence="4">LMG 31161</strain>
    </source>
</reference>
<accession>A0A9X9WD42</accession>
<reference evidence="4" key="3">
    <citation type="journal article" date="2021" name="Syst. Appl. Microbiol.">
        <title>Roseomonas hellenica sp. nov., isolated from roots of wild-growing Alkanna tinctoria.</title>
        <authorList>
            <person name="Rat A."/>
            <person name="Naranjo H.D."/>
            <person name="Lebbe L."/>
            <person name="Cnockaert M."/>
            <person name="Krigas N."/>
            <person name="Grigoriadou K."/>
            <person name="Maloupa E."/>
            <person name="Willems A."/>
        </authorList>
    </citation>
    <scope>NUCLEOTIDE SEQUENCE</scope>
    <source>
        <strain evidence="4">LMG 31161</strain>
    </source>
</reference>
<sequence>MTDRTAPAAHPIAAPLAARWSPRSYEERAVPDAALAQVLEAARWAASCVNDQPWNYIVARKEKEAEGYAKIFSCLSANNQGWAGRAPVLIIGVARQNFAHNGNPNRHAAYDLGQATANLAAEAATLGLQAHQMAGFDAAKAREAFAIPAGFDPLVAITLGYPGPASALPEALAARETAPRARRPIAEFTHLGAWGAAGSPA</sequence>
<evidence type="ECO:0000259" key="3">
    <source>
        <dbReference type="Pfam" id="PF00881"/>
    </source>
</evidence>
<evidence type="ECO:0000256" key="2">
    <source>
        <dbReference type="ARBA" id="ARBA00023002"/>
    </source>
</evidence>
<dbReference type="GO" id="GO:0016491">
    <property type="term" value="F:oxidoreductase activity"/>
    <property type="evidence" value="ECO:0007669"/>
    <property type="project" value="UniProtKB-KW"/>
</dbReference>
<dbReference type="InterPro" id="IPR029479">
    <property type="entry name" value="Nitroreductase"/>
</dbReference>
<keyword evidence="6" id="KW-1185">Reference proteome</keyword>
<dbReference type="Proteomes" id="UP000746741">
    <property type="component" value="Unassembled WGS sequence"/>
</dbReference>
<dbReference type="PANTHER" id="PTHR43673">
    <property type="entry name" value="NAD(P)H NITROREDUCTASE YDGI-RELATED"/>
    <property type="match status" value="1"/>
</dbReference>
<gene>
    <name evidence="5" type="ORF">GWK15_03180</name>
    <name evidence="4" type="ORF">GXW75_03245</name>
</gene>
<dbReference type="Proteomes" id="UP001138708">
    <property type="component" value="Unassembled WGS sequence"/>
</dbReference>